<dbReference type="InterPro" id="IPR036271">
    <property type="entry name" value="Tet_transcr_reg_TetR-rel_C_sf"/>
</dbReference>
<dbReference type="SUPFAM" id="SSF46689">
    <property type="entry name" value="Homeodomain-like"/>
    <property type="match status" value="1"/>
</dbReference>
<evidence type="ECO:0000313" key="4">
    <source>
        <dbReference type="EMBL" id="GII91283.1"/>
    </source>
</evidence>
<proteinExistence type="predicted"/>
<protein>
    <recommendedName>
        <fullName evidence="3">HTH tetR-type domain-containing protein</fullName>
    </recommendedName>
</protein>
<dbReference type="InterPro" id="IPR009057">
    <property type="entry name" value="Homeodomain-like_sf"/>
</dbReference>
<reference evidence="4" key="1">
    <citation type="submission" date="2021-01" db="EMBL/GenBank/DDBJ databases">
        <title>Whole genome shotgun sequence of Sinosporangium siamense NBRC 109515.</title>
        <authorList>
            <person name="Komaki H."/>
            <person name="Tamura T."/>
        </authorList>
    </citation>
    <scope>NUCLEOTIDE SEQUENCE</scope>
    <source>
        <strain evidence="4">NBRC 109515</strain>
    </source>
</reference>
<dbReference type="InterPro" id="IPR050109">
    <property type="entry name" value="HTH-type_TetR-like_transc_reg"/>
</dbReference>
<dbReference type="EMBL" id="BOOW01000009">
    <property type="protein sequence ID" value="GII91283.1"/>
    <property type="molecule type" value="Genomic_DNA"/>
</dbReference>
<evidence type="ECO:0000256" key="1">
    <source>
        <dbReference type="ARBA" id="ARBA00023125"/>
    </source>
</evidence>
<organism evidence="4 5">
    <name type="scientific">Sinosporangium siamense</name>
    <dbReference type="NCBI Taxonomy" id="1367973"/>
    <lineage>
        <taxon>Bacteria</taxon>
        <taxon>Bacillati</taxon>
        <taxon>Actinomycetota</taxon>
        <taxon>Actinomycetes</taxon>
        <taxon>Streptosporangiales</taxon>
        <taxon>Streptosporangiaceae</taxon>
        <taxon>Sinosporangium</taxon>
    </lineage>
</organism>
<dbReference type="Gene3D" id="1.10.357.10">
    <property type="entry name" value="Tetracycline Repressor, domain 2"/>
    <property type="match status" value="1"/>
</dbReference>
<comment type="caution">
    <text evidence="4">The sequence shown here is derived from an EMBL/GenBank/DDBJ whole genome shotgun (WGS) entry which is preliminary data.</text>
</comment>
<dbReference type="PANTHER" id="PTHR30055:SF226">
    <property type="entry name" value="HTH-TYPE TRANSCRIPTIONAL REGULATOR PKSA"/>
    <property type="match status" value="1"/>
</dbReference>
<accession>A0A919RCT2</accession>
<name>A0A919RCT2_9ACTN</name>
<feature type="domain" description="HTH tetR-type" evidence="3">
    <location>
        <begin position="33"/>
        <end position="93"/>
    </location>
</feature>
<evidence type="ECO:0000259" key="3">
    <source>
        <dbReference type="PROSITE" id="PS50977"/>
    </source>
</evidence>
<gene>
    <name evidence="4" type="ORF">Ssi02_15140</name>
</gene>
<evidence type="ECO:0000256" key="2">
    <source>
        <dbReference type="PROSITE-ProRule" id="PRU00335"/>
    </source>
</evidence>
<dbReference type="AlphaFoldDB" id="A0A919RCT2"/>
<feature type="DNA-binding region" description="H-T-H motif" evidence="2">
    <location>
        <begin position="56"/>
        <end position="75"/>
    </location>
</feature>
<dbReference type="PANTHER" id="PTHR30055">
    <property type="entry name" value="HTH-TYPE TRANSCRIPTIONAL REGULATOR RUTR"/>
    <property type="match status" value="1"/>
</dbReference>
<dbReference type="Pfam" id="PF00440">
    <property type="entry name" value="TetR_N"/>
    <property type="match status" value="1"/>
</dbReference>
<dbReference type="SUPFAM" id="SSF48498">
    <property type="entry name" value="Tetracyclin repressor-like, C-terminal domain"/>
    <property type="match status" value="1"/>
</dbReference>
<keyword evidence="5" id="KW-1185">Reference proteome</keyword>
<evidence type="ECO:0000313" key="5">
    <source>
        <dbReference type="Proteomes" id="UP000606172"/>
    </source>
</evidence>
<keyword evidence="1 2" id="KW-0238">DNA-binding</keyword>
<dbReference type="InterPro" id="IPR001647">
    <property type="entry name" value="HTH_TetR"/>
</dbReference>
<dbReference type="GO" id="GO:0003700">
    <property type="term" value="F:DNA-binding transcription factor activity"/>
    <property type="evidence" value="ECO:0007669"/>
    <property type="project" value="TreeGrafter"/>
</dbReference>
<dbReference type="Proteomes" id="UP000606172">
    <property type="component" value="Unassembled WGS sequence"/>
</dbReference>
<dbReference type="GO" id="GO:0000976">
    <property type="term" value="F:transcription cis-regulatory region binding"/>
    <property type="evidence" value="ECO:0007669"/>
    <property type="project" value="TreeGrafter"/>
</dbReference>
<dbReference type="PROSITE" id="PS50977">
    <property type="entry name" value="HTH_TETR_2"/>
    <property type="match status" value="1"/>
</dbReference>
<sequence>MVGSGGHDHFFGREVWHVSGRAYRGLSADERQADRRERLISAAYTLYASLGFPGTTIERLCSEARISNRAFYECFSGREELLQVVHERCIEEALGSVAKSVQEAPDTFLGRLEAGIAGYVGFVTQDRRRARIMHLEVRRAGDQPLLASRERTMSAFYKVIEDAPEGTAPVPSGVDPHLLSLAMLGALQELIVDWVLAEDPPEVEAVVGAAVHLLRRVFPASVLQPSEHA</sequence>